<reference evidence="2 3" key="1">
    <citation type="submission" date="2023-07" db="EMBL/GenBank/DDBJ databases">
        <title>Sorghum-associated microbial communities from plants grown in Nebraska, USA.</title>
        <authorList>
            <person name="Schachtman D."/>
        </authorList>
    </citation>
    <scope>NUCLEOTIDE SEQUENCE [LARGE SCALE GENOMIC DNA]</scope>
    <source>
        <strain evidence="2 3">BE190</strain>
    </source>
</reference>
<evidence type="ECO:0008006" key="4">
    <source>
        <dbReference type="Google" id="ProtNLM"/>
    </source>
</evidence>
<keyword evidence="1" id="KW-0472">Membrane</keyword>
<keyword evidence="3" id="KW-1185">Reference proteome</keyword>
<feature type="transmembrane region" description="Helical" evidence="1">
    <location>
        <begin position="49"/>
        <end position="67"/>
    </location>
</feature>
<accession>A0ABU1V0N8</accession>
<feature type="transmembrane region" description="Helical" evidence="1">
    <location>
        <begin position="12"/>
        <end position="29"/>
    </location>
</feature>
<protein>
    <recommendedName>
        <fullName evidence="4">Trypsin</fullName>
    </recommendedName>
</protein>
<sequence>MSFLNYCRQPLCIAFSVFFGFILWIIYEADRGADNILMSAADSIPYGDKLGHVWLYGGLALLLNLLLNRRVVLIKSVRFQLGSLLVFGFAAAEELSQGFFATRSLDGWDLLADLLGVGIVAFLVNTKKGGN</sequence>
<dbReference type="EMBL" id="JAVDVX010000005">
    <property type="protein sequence ID" value="MDR7090970.1"/>
    <property type="molecule type" value="Genomic_DNA"/>
</dbReference>
<keyword evidence="1" id="KW-1133">Transmembrane helix</keyword>
<name>A0ABU1V0N8_9GAMM</name>
<dbReference type="RefSeq" id="WP_310073722.1">
    <property type="nucleotide sequence ID" value="NZ_JAVDVX010000005.1"/>
</dbReference>
<evidence type="ECO:0000256" key="1">
    <source>
        <dbReference type="SAM" id="Phobius"/>
    </source>
</evidence>
<gene>
    <name evidence="2" type="ORF">J2X05_002996</name>
</gene>
<dbReference type="NCBIfam" id="NF037970">
    <property type="entry name" value="vanZ_1"/>
    <property type="match status" value="1"/>
</dbReference>
<keyword evidence="1" id="KW-0812">Transmembrane</keyword>
<comment type="caution">
    <text evidence="2">The sequence shown here is derived from an EMBL/GenBank/DDBJ whole genome shotgun (WGS) entry which is preliminary data.</text>
</comment>
<organism evidence="2 3">
    <name type="scientific">Cellvibrio fibrivorans</name>
    <dbReference type="NCBI Taxonomy" id="126350"/>
    <lineage>
        <taxon>Bacteria</taxon>
        <taxon>Pseudomonadati</taxon>
        <taxon>Pseudomonadota</taxon>
        <taxon>Gammaproteobacteria</taxon>
        <taxon>Cellvibrionales</taxon>
        <taxon>Cellvibrionaceae</taxon>
        <taxon>Cellvibrio</taxon>
    </lineage>
</organism>
<evidence type="ECO:0000313" key="3">
    <source>
        <dbReference type="Proteomes" id="UP001253595"/>
    </source>
</evidence>
<proteinExistence type="predicted"/>
<dbReference type="Proteomes" id="UP001253595">
    <property type="component" value="Unassembled WGS sequence"/>
</dbReference>
<evidence type="ECO:0000313" key="2">
    <source>
        <dbReference type="EMBL" id="MDR7090970.1"/>
    </source>
</evidence>